<evidence type="ECO:0000313" key="2">
    <source>
        <dbReference type="EMBL" id="SQI56446.1"/>
    </source>
</evidence>
<dbReference type="InterPro" id="IPR036281">
    <property type="entry name" value="SinR/SinI_dimer_dom_sf"/>
</dbReference>
<dbReference type="KEGG" id="blen:NCTC4824_01843"/>
<dbReference type="RefSeq" id="WP_231955916.1">
    <property type="nucleotide sequence ID" value="NZ_CBCSGM010000001.1"/>
</dbReference>
<dbReference type="AlphaFoldDB" id="A0A2X4VWN1"/>
<dbReference type="PROSITE" id="PS51500">
    <property type="entry name" value="SIN"/>
    <property type="match status" value="1"/>
</dbReference>
<evidence type="ECO:0000259" key="1">
    <source>
        <dbReference type="PROSITE" id="PS51500"/>
    </source>
</evidence>
<gene>
    <name evidence="2" type="ORF">NCTC4824_01843</name>
</gene>
<evidence type="ECO:0000313" key="3">
    <source>
        <dbReference type="Proteomes" id="UP000249134"/>
    </source>
</evidence>
<dbReference type="InterPro" id="IPR010981">
    <property type="entry name" value="SinR/SinI_dimer_dom"/>
</dbReference>
<accession>A0A2X4VWN1</accession>
<feature type="domain" description="Sin" evidence="1">
    <location>
        <begin position="2"/>
        <end position="40"/>
    </location>
</feature>
<sequence length="47" mass="5592">MIETKVSMKGMDKEWMWLIIEAKNLGIAKEEIRQFLEKKRVKDLGLL</sequence>
<dbReference type="Proteomes" id="UP000249134">
    <property type="component" value="Chromosome 1"/>
</dbReference>
<organism evidence="2 3">
    <name type="scientific">Lederbergia lenta</name>
    <name type="common">Bacillus lentus</name>
    <dbReference type="NCBI Taxonomy" id="1467"/>
    <lineage>
        <taxon>Bacteria</taxon>
        <taxon>Bacillati</taxon>
        <taxon>Bacillota</taxon>
        <taxon>Bacilli</taxon>
        <taxon>Bacillales</taxon>
        <taxon>Bacillaceae</taxon>
        <taxon>Lederbergia</taxon>
    </lineage>
</organism>
<protein>
    <submittedName>
        <fullName evidence="2">Anti-repressor SinI</fullName>
    </submittedName>
</protein>
<dbReference type="EMBL" id="LS483476">
    <property type="protein sequence ID" value="SQI56446.1"/>
    <property type="molecule type" value="Genomic_DNA"/>
</dbReference>
<dbReference type="SUPFAM" id="SSF47406">
    <property type="entry name" value="SinR repressor dimerisation domain-like"/>
    <property type="match status" value="1"/>
</dbReference>
<dbReference type="GO" id="GO:0006355">
    <property type="term" value="P:regulation of DNA-templated transcription"/>
    <property type="evidence" value="ECO:0007669"/>
    <property type="project" value="InterPro"/>
</dbReference>
<dbReference type="GO" id="GO:0046983">
    <property type="term" value="F:protein dimerization activity"/>
    <property type="evidence" value="ECO:0007669"/>
    <property type="project" value="InterPro"/>
</dbReference>
<reference evidence="2 3" key="1">
    <citation type="submission" date="2018-06" db="EMBL/GenBank/DDBJ databases">
        <authorList>
            <consortium name="Pathogen Informatics"/>
            <person name="Doyle S."/>
        </authorList>
    </citation>
    <scope>NUCLEOTIDE SEQUENCE [LARGE SCALE GENOMIC DNA]</scope>
    <source>
        <strain evidence="2 3">NCTC4824</strain>
    </source>
</reference>
<keyword evidence="3" id="KW-1185">Reference proteome</keyword>
<name>A0A2X4VWN1_LEDLE</name>
<proteinExistence type="predicted"/>
<dbReference type="Pfam" id="PF08671">
    <property type="entry name" value="SinI"/>
    <property type="match status" value="1"/>
</dbReference>